<evidence type="ECO:0000313" key="9">
    <source>
        <dbReference type="Proteomes" id="UP000005286"/>
    </source>
</evidence>
<sequence length="159" mass="17426">MKLHELQPNAKLKKAKRKGRGPGSGNGTRAGRGQDGQNSRSGGGVRPGFEGGQMPLYRRLPKRGFKNINRKIYETINVETLNAFEDGTEITPELLFANKFLNENKAKAGVKILGDGELNKKLTVKAHKFTKSAVEKIENAGGTIEVIEAKKWVKPSKKA</sequence>
<dbReference type="RefSeq" id="WP_004834730.1">
    <property type="nucleotide sequence ID" value="NZ_AEXM01000013.1"/>
</dbReference>
<dbReference type="Pfam" id="PF00828">
    <property type="entry name" value="Ribosomal_L27A"/>
    <property type="match status" value="1"/>
</dbReference>
<dbReference type="PROSITE" id="PS00475">
    <property type="entry name" value="RIBOSOMAL_L15"/>
    <property type="match status" value="1"/>
</dbReference>
<dbReference type="GO" id="GO:0019843">
    <property type="term" value="F:rRNA binding"/>
    <property type="evidence" value="ECO:0007669"/>
    <property type="project" value="UniProtKB-UniRule"/>
</dbReference>
<feature type="region of interest" description="Disordered" evidence="6">
    <location>
        <begin position="1"/>
        <end position="56"/>
    </location>
</feature>
<comment type="caution">
    <text evidence="8">The sequence shown here is derived from an EMBL/GenBank/DDBJ whole genome shotgun (WGS) entry which is preliminary data.</text>
</comment>
<proteinExistence type="inferred from homology"/>
<dbReference type="Gene3D" id="3.100.10.10">
    <property type="match status" value="1"/>
</dbReference>
<feature type="compositionally biased region" description="Gly residues" evidence="6">
    <location>
        <begin position="41"/>
        <end position="51"/>
    </location>
</feature>
<evidence type="ECO:0000256" key="3">
    <source>
        <dbReference type="ARBA" id="ARBA00023274"/>
    </source>
</evidence>
<dbReference type="GO" id="GO:0003735">
    <property type="term" value="F:structural constituent of ribosome"/>
    <property type="evidence" value="ECO:0007669"/>
    <property type="project" value="InterPro"/>
</dbReference>
<name>F0GV53_9FIRM</name>
<keyword evidence="2 4" id="KW-0689">Ribosomal protein</keyword>
<evidence type="ECO:0000256" key="5">
    <source>
        <dbReference type="RuleBase" id="RU003888"/>
    </source>
</evidence>
<dbReference type="NCBIfam" id="TIGR01071">
    <property type="entry name" value="rplO_bact"/>
    <property type="match status" value="1"/>
</dbReference>
<keyword evidence="4" id="KW-0694">RNA-binding</keyword>
<dbReference type="InterPro" id="IPR030878">
    <property type="entry name" value="Ribosomal_uL15"/>
</dbReference>
<dbReference type="PATRIC" id="fig|879305.3.peg.685"/>
<organism evidence="8 9">
    <name type="scientific">Anaerococcus prevotii ACS-065-V-Col13</name>
    <dbReference type="NCBI Taxonomy" id="879305"/>
    <lineage>
        <taxon>Bacteria</taxon>
        <taxon>Bacillati</taxon>
        <taxon>Bacillota</taxon>
        <taxon>Tissierellia</taxon>
        <taxon>Tissierellales</taxon>
        <taxon>Peptoniphilaceae</taxon>
        <taxon>Anaerococcus</taxon>
    </lineage>
</organism>
<dbReference type="HAMAP" id="MF_01341">
    <property type="entry name" value="Ribosomal_uL15"/>
    <property type="match status" value="1"/>
</dbReference>
<dbReference type="InterPro" id="IPR036227">
    <property type="entry name" value="Ribosomal_uL15/eL18_sf"/>
</dbReference>
<comment type="similarity">
    <text evidence="1 4 5">Belongs to the universal ribosomal protein uL15 family.</text>
</comment>
<reference evidence="8 9" key="1">
    <citation type="submission" date="2011-01" db="EMBL/GenBank/DDBJ databases">
        <authorList>
            <person name="Durkin A.S."/>
            <person name="Madupu R."/>
            <person name="Torralba M."/>
            <person name="Gillis M."/>
            <person name="Methe B."/>
            <person name="Sutton G."/>
            <person name="Nelson K.E."/>
        </authorList>
    </citation>
    <scope>NUCLEOTIDE SEQUENCE [LARGE SCALE GENOMIC DNA]</scope>
    <source>
        <strain evidence="8 9">ACS-065-V-Col13</strain>
    </source>
</reference>
<keyword evidence="3 4" id="KW-0687">Ribonucleoprotein</keyword>
<feature type="domain" description="Large ribosomal subunit protein uL15/eL18" evidence="7">
    <location>
        <begin position="75"/>
        <end position="145"/>
    </location>
</feature>
<dbReference type="eggNOG" id="COG0200">
    <property type="taxonomic scope" value="Bacteria"/>
</dbReference>
<evidence type="ECO:0000256" key="6">
    <source>
        <dbReference type="SAM" id="MobiDB-lite"/>
    </source>
</evidence>
<comment type="function">
    <text evidence="4">Binds to the 23S rRNA.</text>
</comment>
<comment type="subunit">
    <text evidence="4">Part of the 50S ribosomal subunit.</text>
</comment>
<evidence type="ECO:0000256" key="2">
    <source>
        <dbReference type="ARBA" id="ARBA00022980"/>
    </source>
</evidence>
<dbReference type="PANTHER" id="PTHR12934:SF11">
    <property type="entry name" value="LARGE RIBOSOMAL SUBUNIT PROTEIN UL15M"/>
    <property type="match status" value="1"/>
</dbReference>
<dbReference type="STRING" id="879305.HMPREF9290_1146"/>
<dbReference type="Proteomes" id="UP000005286">
    <property type="component" value="Unassembled WGS sequence"/>
</dbReference>
<dbReference type="GO" id="GO:0006412">
    <property type="term" value="P:translation"/>
    <property type="evidence" value="ECO:0007669"/>
    <property type="project" value="UniProtKB-UniRule"/>
</dbReference>
<dbReference type="AlphaFoldDB" id="F0GV53"/>
<dbReference type="InterPro" id="IPR001196">
    <property type="entry name" value="Ribosomal_uL15_CS"/>
</dbReference>
<dbReference type="InterPro" id="IPR005749">
    <property type="entry name" value="Ribosomal_uL15_bac-type"/>
</dbReference>
<evidence type="ECO:0000259" key="7">
    <source>
        <dbReference type="Pfam" id="PF00828"/>
    </source>
</evidence>
<dbReference type="GO" id="GO:0022625">
    <property type="term" value="C:cytosolic large ribosomal subunit"/>
    <property type="evidence" value="ECO:0007669"/>
    <property type="project" value="TreeGrafter"/>
</dbReference>
<dbReference type="EMBL" id="AEXM01000013">
    <property type="protein sequence ID" value="EGC82313.1"/>
    <property type="molecule type" value="Genomic_DNA"/>
</dbReference>
<evidence type="ECO:0000256" key="1">
    <source>
        <dbReference type="ARBA" id="ARBA00007320"/>
    </source>
</evidence>
<feature type="compositionally biased region" description="Basic residues" evidence="6">
    <location>
        <begin position="11"/>
        <end position="20"/>
    </location>
</feature>
<keyword evidence="9" id="KW-1185">Reference proteome</keyword>
<dbReference type="PANTHER" id="PTHR12934">
    <property type="entry name" value="50S RIBOSOMAL PROTEIN L15"/>
    <property type="match status" value="1"/>
</dbReference>
<protein>
    <recommendedName>
        <fullName evidence="4">Large ribosomal subunit protein uL15</fullName>
    </recommendedName>
</protein>
<evidence type="ECO:0000256" key="4">
    <source>
        <dbReference type="HAMAP-Rule" id="MF_01341"/>
    </source>
</evidence>
<feature type="compositionally biased region" description="Gly residues" evidence="6">
    <location>
        <begin position="21"/>
        <end position="34"/>
    </location>
</feature>
<dbReference type="SUPFAM" id="SSF52080">
    <property type="entry name" value="Ribosomal proteins L15p and L18e"/>
    <property type="match status" value="1"/>
</dbReference>
<dbReference type="InterPro" id="IPR021131">
    <property type="entry name" value="Ribosomal_uL15/eL18"/>
</dbReference>
<evidence type="ECO:0000313" key="8">
    <source>
        <dbReference type="EMBL" id="EGC82313.1"/>
    </source>
</evidence>
<accession>F0GV53</accession>
<gene>
    <name evidence="4 8" type="primary">rplO</name>
    <name evidence="8" type="ORF">HMPREF9290_1146</name>
</gene>
<keyword evidence="4" id="KW-0699">rRNA-binding</keyword>